<accession>A0A8S0V2G5</accession>
<comment type="caution">
    <text evidence="2">The sequence shown here is derived from an EMBL/GenBank/DDBJ whole genome shotgun (WGS) entry which is preliminary data.</text>
</comment>
<name>A0A8S0V2G5_OLEEU</name>
<dbReference type="EMBL" id="CACTIH010009127">
    <property type="protein sequence ID" value="CAA3025173.1"/>
    <property type="molecule type" value="Genomic_DNA"/>
</dbReference>
<evidence type="ECO:0000313" key="2">
    <source>
        <dbReference type="EMBL" id="CAA3025173.1"/>
    </source>
</evidence>
<dbReference type="Proteomes" id="UP000594638">
    <property type="component" value="Unassembled WGS sequence"/>
</dbReference>
<sequence>MDSRPTSKCYSPFFNSYCRSHMRSRGFCSQSRRLKVCCITVSKTTQQKTKAQVKILLSPVADAAYFIQATWRRYKKRKSAAELRELENLVTDMESSKGKMDENAPPGSGFAIYVARLAASRRGLHKHSGSDSRQ</sequence>
<evidence type="ECO:0000313" key="3">
    <source>
        <dbReference type="Proteomes" id="UP000594638"/>
    </source>
</evidence>
<dbReference type="Gramene" id="OE9A073439T1">
    <property type="protein sequence ID" value="OE9A073439C1"/>
    <property type="gene ID" value="OE9A073439"/>
</dbReference>
<reference evidence="2 3" key="1">
    <citation type="submission" date="2019-12" db="EMBL/GenBank/DDBJ databases">
        <authorList>
            <person name="Alioto T."/>
            <person name="Alioto T."/>
            <person name="Gomez Garrido J."/>
        </authorList>
    </citation>
    <scope>NUCLEOTIDE SEQUENCE [LARGE SCALE GENOMIC DNA]</scope>
</reference>
<dbReference type="PROSITE" id="PS50096">
    <property type="entry name" value="IQ"/>
    <property type="match status" value="1"/>
</dbReference>
<keyword evidence="1" id="KW-0175">Coiled coil</keyword>
<organism evidence="2 3">
    <name type="scientific">Olea europaea subsp. europaea</name>
    <dbReference type="NCBI Taxonomy" id="158383"/>
    <lineage>
        <taxon>Eukaryota</taxon>
        <taxon>Viridiplantae</taxon>
        <taxon>Streptophyta</taxon>
        <taxon>Embryophyta</taxon>
        <taxon>Tracheophyta</taxon>
        <taxon>Spermatophyta</taxon>
        <taxon>Magnoliopsida</taxon>
        <taxon>eudicotyledons</taxon>
        <taxon>Gunneridae</taxon>
        <taxon>Pentapetalae</taxon>
        <taxon>asterids</taxon>
        <taxon>lamiids</taxon>
        <taxon>Lamiales</taxon>
        <taxon>Oleaceae</taxon>
        <taxon>Oleeae</taxon>
        <taxon>Olea</taxon>
    </lineage>
</organism>
<protein>
    <submittedName>
        <fullName evidence="2">Cyclic nucleotide-gated ion channel 15</fullName>
    </submittedName>
</protein>
<dbReference type="AlphaFoldDB" id="A0A8S0V2G5"/>
<evidence type="ECO:0000256" key="1">
    <source>
        <dbReference type="SAM" id="Coils"/>
    </source>
</evidence>
<proteinExistence type="predicted"/>
<keyword evidence="3" id="KW-1185">Reference proteome</keyword>
<gene>
    <name evidence="2" type="ORF">OLEA9_A073439</name>
</gene>
<feature type="coiled-coil region" evidence="1">
    <location>
        <begin position="76"/>
        <end position="103"/>
    </location>
</feature>